<keyword evidence="2" id="KW-1185">Reference proteome</keyword>
<dbReference type="GO" id="GO:0005886">
    <property type="term" value="C:plasma membrane"/>
    <property type="evidence" value="ECO:0007669"/>
    <property type="project" value="TreeGrafter"/>
</dbReference>
<name>A0A839F0R0_9GAMM</name>
<gene>
    <name evidence="1" type="ORF">FHW12_003881</name>
</gene>
<dbReference type="Proteomes" id="UP000550401">
    <property type="component" value="Unassembled WGS sequence"/>
</dbReference>
<dbReference type="RefSeq" id="WP_182532673.1">
    <property type="nucleotide sequence ID" value="NZ_JACGXL010000007.1"/>
</dbReference>
<dbReference type="PANTHER" id="PTHR23248">
    <property type="entry name" value="PHOSPHOLIPID SCRAMBLASE-RELATED"/>
    <property type="match status" value="1"/>
</dbReference>
<comment type="caution">
    <text evidence="1">The sequence shown here is derived from an EMBL/GenBank/DDBJ whole genome shotgun (WGS) entry which is preliminary data.</text>
</comment>
<dbReference type="AlphaFoldDB" id="A0A839F0R0"/>
<dbReference type="GO" id="GO:0017128">
    <property type="term" value="F:phospholipid scramblase activity"/>
    <property type="evidence" value="ECO:0007669"/>
    <property type="project" value="InterPro"/>
</dbReference>
<protein>
    <submittedName>
        <fullName evidence="1">Uncharacterized protein YxjI</fullName>
    </submittedName>
</protein>
<dbReference type="SUPFAM" id="SSF54518">
    <property type="entry name" value="Tubby C-terminal domain-like"/>
    <property type="match status" value="1"/>
</dbReference>
<organism evidence="1 2">
    <name type="scientific">Dokdonella fugitiva</name>
    <dbReference type="NCBI Taxonomy" id="328517"/>
    <lineage>
        <taxon>Bacteria</taxon>
        <taxon>Pseudomonadati</taxon>
        <taxon>Pseudomonadota</taxon>
        <taxon>Gammaproteobacteria</taxon>
        <taxon>Lysobacterales</taxon>
        <taxon>Rhodanobacteraceae</taxon>
        <taxon>Dokdonella</taxon>
    </lineage>
</organism>
<dbReference type="InterPro" id="IPR005552">
    <property type="entry name" value="Scramblase"/>
</dbReference>
<dbReference type="PANTHER" id="PTHR23248:SF9">
    <property type="entry name" value="PHOSPHOLIPID SCRAMBLASE"/>
    <property type="match status" value="1"/>
</dbReference>
<reference evidence="1 2" key="1">
    <citation type="submission" date="2020-07" db="EMBL/GenBank/DDBJ databases">
        <title>Genomic Encyclopedia of Type Strains, Phase IV (KMG-V): Genome sequencing to study the core and pangenomes of soil and plant-associated prokaryotes.</title>
        <authorList>
            <person name="Whitman W."/>
        </authorList>
    </citation>
    <scope>NUCLEOTIDE SEQUENCE [LARGE SCALE GENOMIC DNA]</scope>
    <source>
        <strain evidence="1 2">RH2WT43</strain>
    </source>
</reference>
<dbReference type="EMBL" id="JACGXL010000007">
    <property type="protein sequence ID" value="MBA8889635.1"/>
    <property type="molecule type" value="Genomic_DNA"/>
</dbReference>
<dbReference type="Gene3D" id="2.40.160.200">
    <property type="entry name" value="LURP1-related"/>
    <property type="match status" value="1"/>
</dbReference>
<evidence type="ECO:0000313" key="1">
    <source>
        <dbReference type="EMBL" id="MBA8889635.1"/>
    </source>
</evidence>
<proteinExistence type="predicted"/>
<dbReference type="Pfam" id="PF03803">
    <property type="entry name" value="Scramblase"/>
    <property type="match status" value="1"/>
</dbReference>
<evidence type="ECO:0000313" key="2">
    <source>
        <dbReference type="Proteomes" id="UP000550401"/>
    </source>
</evidence>
<dbReference type="InterPro" id="IPR038595">
    <property type="entry name" value="LOR_sf"/>
</dbReference>
<accession>A0A839F0R0</accession>
<sequence length="195" mass="22210">MHAALRENLYLVKEHVGLFKAANNFDIFDPTSGRKVLECREPNLGFFTKLLRFTDYKRMTPFDVRITTPEGRKVLGVKRGISLFLSKVEVLDENDRVVGLFKQKLFSIGGAFDVFDANDKLLCTLVGKWTSWEFKFKAGERELASVTKKWSGLGKELFTTADNYMLSIDRAVAPDDKVRQLIMAAVMCIDMVLKE</sequence>
<dbReference type="InterPro" id="IPR025659">
    <property type="entry name" value="Tubby-like_C"/>
</dbReference>